<dbReference type="SUPFAM" id="SSF103025">
    <property type="entry name" value="Folate-binding domain"/>
    <property type="match status" value="1"/>
</dbReference>
<feature type="domain" description="GCVT N-terminal" evidence="1">
    <location>
        <begin position="35"/>
        <end position="135"/>
    </location>
</feature>
<protein>
    <submittedName>
        <fullName evidence="3">Glycoside hydrolase family 30 protein</fullName>
    </submittedName>
</protein>
<dbReference type="InterPro" id="IPR028896">
    <property type="entry name" value="GcvT/YgfZ/DmdA"/>
</dbReference>
<dbReference type="InterPro" id="IPR027266">
    <property type="entry name" value="TrmE/GcvT-like"/>
</dbReference>
<name>A0A0D0BND5_9AGAR</name>
<feature type="domain" description="Fatty acid synthase meander beta sheet" evidence="2">
    <location>
        <begin position="136"/>
        <end position="210"/>
    </location>
</feature>
<organism evidence="3 4">
    <name type="scientific">Collybiopsis luxurians FD-317 M1</name>
    <dbReference type="NCBI Taxonomy" id="944289"/>
    <lineage>
        <taxon>Eukaryota</taxon>
        <taxon>Fungi</taxon>
        <taxon>Dikarya</taxon>
        <taxon>Basidiomycota</taxon>
        <taxon>Agaricomycotina</taxon>
        <taxon>Agaricomycetes</taxon>
        <taxon>Agaricomycetidae</taxon>
        <taxon>Agaricales</taxon>
        <taxon>Marasmiineae</taxon>
        <taxon>Omphalotaceae</taxon>
        <taxon>Collybiopsis</taxon>
        <taxon>Collybiopsis luxurians</taxon>
    </lineage>
</organism>
<sequence length="379" mass="41211">MTCFPSCQEPALGIPLLRRSLRFGIRVEHAKKGPVELKVLENWGLLALQGPKVTSYLQALTSFDLQKLTFGTSAFVPIEGFNLHVACGGYTGEDGFEISIPPLQTLDVTKFLSKSPVQLTGLGTHDSLHLEAGCRESLLTALARSELKWLSAFIGSKSIVQGHPYISNPIHCLFCPHSHEKVVVGPTNSQPTSITAYGGACSYGLHDSSFNATEIGCSSITMRSSRCSTGTSASLASINRYLLKLVHLSNSFRMVKGTTPFQAGDVCGSESKTVSDVNTQRGNVKVKGHHNWKNAGSYPVTLMQDAPNAFAGVGIHCYKGQVANQDAFHNAFPSYSSPSRESVVYQLHQPQTEVTSHAFCKWLVCSVQYDIETIRVELR</sequence>
<keyword evidence="3" id="KW-0378">Hydrolase</keyword>
<evidence type="ECO:0000313" key="4">
    <source>
        <dbReference type="Proteomes" id="UP000053593"/>
    </source>
</evidence>
<evidence type="ECO:0000313" key="3">
    <source>
        <dbReference type="EMBL" id="KIK50984.1"/>
    </source>
</evidence>
<accession>A0A0D0BND5</accession>
<dbReference type="Gene3D" id="3.30.1360.120">
    <property type="entry name" value="Probable tRNA modification gtpase trme, domain 1"/>
    <property type="match status" value="1"/>
</dbReference>
<dbReference type="Pfam" id="PF01571">
    <property type="entry name" value="GCV_T"/>
    <property type="match status" value="1"/>
</dbReference>
<dbReference type="EMBL" id="KN834876">
    <property type="protein sequence ID" value="KIK50984.1"/>
    <property type="molecule type" value="Genomic_DNA"/>
</dbReference>
<gene>
    <name evidence="3" type="ORF">GYMLUDRAFT_252454</name>
</gene>
<dbReference type="OrthoDB" id="10263536at2759"/>
<dbReference type="HOGENOM" id="CLU_729686_0_0_1"/>
<proteinExistence type="predicted"/>
<dbReference type="Proteomes" id="UP000053593">
    <property type="component" value="Unassembled WGS sequence"/>
</dbReference>
<keyword evidence="4" id="KW-1185">Reference proteome</keyword>
<dbReference type="PANTHER" id="PTHR43757">
    <property type="entry name" value="AMINOMETHYLTRANSFERASE"/>
    <property type="match status" value="1"/>
</dbReference>
<dbReference type="InterPro" id="IPR006222">
    <property type="entry name" value="GCVT_N"/>
</dbReference>
<dbReference type="PANTHER" id="PTHR43757:SF2">
    <property type="entry name" value="AMINOMETHYLTRANSFERASE, MITOCHONDRIAL"/>
    <property type="match status" value="1"/>
</dbReference>
<dbReference type="Gene3D" id="3.30.1120.100">
    <property type="match status" value="1"/>
</dbReference>
<dbReference type="GO" id="GO:0005739">
    <property type="term" value="C:mitochondrion"/>
    <property type="evidence" value="ECO:0007669"/>
    <property type="project" value="TreeGrafter"/>
</dbReference>
<evidence type="ECO:0000259" key="2">
    <source>
        <dbReference type="Pfam" id="PF17951"/>
    </source>
</evidence>
<dbReference type="Pfam" id="PF17951">
    <property type="entry name" value="FAS_meander"/>
    <property type="match status" value="1"/>
</dbReference>
<dbReference type="GO" id="GO:0019171">
    <property type="term" value="F:(3R)-hydroxyacyl-[acyl-carrier-protein] dehydratase activity"/>
    <property type="evidence" value="ECO:0007669"/>
    <property type="project" value="InterPro"/>
</dbReference>
<dbReference type="GO" id="GO:0016787">
    <property type="term" value="F:hydrolase activity"/>
    <property type="evidence" value="ECO:0007669"/>
    <property type="project" value="UniProtKB-KW"/>
</dbReference>
<evidence type="ECO:0000259" key="1">
    <source>
        <dbReference type="Pfam" id="PF01571"/>
    </source>
</evidence>
<dbReference type="AlphaFoldDB" id="A0A0D0BND5"/>
<reference evidence="3 4" key="1">
    <citation type="submission" date="2014-04" db="EMBL/GenBank/DDBJ databases">
        <title>Evolutionary Origins and Diversification of the Mycorrhizal Mutualists.</title>
        <authorList>
            <consortium name="DOE Joint Genome Institute"/>
            <consortium name="Mycorrhizal Genomics Consortium"/>
            <person name="Kohler A."/>
            <person name="Kuo A."/>
            <person name="Nagy L.G."/>
            <person name="Floudas D."/>
            <person name="Copeland A."/>
            <person name="Barry K.W."/>
            <person name="Cichocki N."/>
            <person name="Veneault-Fourrey C."/>
            <person name="LaButti K."/>
            <person name="Lindquist E.A."/>
            <person name="Lipzen A."/>
            <person name="Lundell T."/>
            <person name="Morin E."/>
            <person name="Murat C."/>
            <person name="Riley R."/>
            <person name="Ohm R."/>
            <person name="Sun H."/>
            <person name="Tunlid A."/>
            <person name="Henrissat B."/>
            <person name="Grigoriev I.V."/>
            <person name="Hibbett D.S."/>
            <person name="Martin F."/>
        </authorList>
    </citation>
    <scope>NUCLEOTIDE SEQUENCE [LARGE SCALE GENOMIC DNA]</scope>
    <source>
        <strain evidence="3 4">FD-317 M1</strain>
    </source>
</reference>
<dbReference type="InterPro" id="IPR040883">
    <property type="entry name" value="FAS_meander"/>
</dbReference>